<evidence type="ECO:0000256" key="5">
    <source>
        <dbReference type="ARBA" id="ARBA00022692"/>
    </source>
</evidence>
<dbReference type="PANTHER" id="PTHR21716:SF53">
    <property type="entry name" value="PERMEASE PERM-RELATED"/>
    <property type="match status" value="1"/>
</dbReference>
<reference evidence="9 10" key="1">
    <citation type="submission" date="2024-06" db="EMBL/GenBank/DDBJ databases">
        <title>Genomic Encyclopedia of Type Strains, Phase IV (KMG-IV): sequencing the most valuable type-strain genomes for metagenomic binning, comparative biology and taxonomic classification.</title>
        <authorList>
            <person name="Goeker M."/>
        </authorList>
    </citation>
    <scope>NUCLEOTIDE SEQUENCE [LARGE SCALE GENOMIC DNA]</scope>
    <source>
        <strain evidence="9 10">DSM 29492</strain>
    </source>
</reference>
<feature type="transmembrane region" description="Helical" evidence="8">
    <location>
        <begin position="34"/>
        <end position="55"/>
    </location>
</feature>
<feature type="transmembrane region" description="Helical" evidence="8">
    <location>
        <begin position="85"/>
        <end position="106"/>
    </location>
</feature>
<dbReference type="Proteomes" id="UP001549106">
    <property type="component" value="Unassembled WGS sequence"/>
</dbReference>
<feature type="transmembrane region" description="Helical" evidence="8">
    <location>
        <begin position="292"/>
        <end position="313"/>
    </location>
</feature>
<keyword evidence="7 8" id="KW-0472">Membrane</keyword>
<feature type="transmembrane region" description="Helical" evidence="8">
    <location>
        <begin position="263"/>
        <end position="286"/>
    </location>
</feature>
<keyword evidence="5 8" id="KW-0812">Transmembrane</keyword>
<evidence type="ECO:0000256" key="3">
    <source>
        <dbReference type="ARBA" id="ARBA00022448"/>
    </source>
</evidence>
<keyword evidence="4" id="KW-1003">Cell membrane</keyword>
<feature type="transmembrane region" description="Helical" evidence="8">
    <location>
        <begin position="320"/>
        <end position="341"/>
    </location>
</feature>
<dbReference type="EMBL" id="JBEPMJ010000007">
    <property type="protein sequence ID" value="MET3750028.1"/>
    <property type="molecule type" value="Genomic_DNA"/>
</dbReference>
<dbReference type="PANTHER" id="PTHR21716">
    <property type="entry name" value="TRANSMEMBRANE PROTEIN"/>
    <property type="match status" value="1"/>
</dbReference>
<comment type="similarity">
    <text evidence="2">Belongs to the autoinducer-2 exporter (AI-2E) (TC 2.A.86) family.</text>
</comment>
<organism evidence="9 10">
    <name type="scientific">Blautia caecimuris</name>
    <dbReference type="NCBI Taxonomy" id="1796615"/>
    <lineage>
        <taxon>Bacteria</taxon>
        <taxon>Bacillati</taxon>
        <taxon>Bacillota</taxon>
        <taxon>Clostridia</taxon>
        <taxon>Lachnospirales</taxon>
        <taxon>Lachnospiraceae</taxon>
        <taxon>Blautia</taxon>
    </lineage>
</organism>
<evidence type="ECO:0000256" key="2">
    <source>
        <dbReference type="ARBA" id="ARBA00009773"/>
    </source>
</evidence>
<feature type="transmembrane region" description="Helical" evidence="8">
    <location>
        <begin position="347"/>
        <end position="367"/>
    </location>
</feature>
<protein>
    <submittedName>
        <fullName evidence="9">PurR-regulated permease PerM</fullName>
    </submittedName>
</protein>
<feature type="transmembrane region" description="Helical" evidence="8">
    <location>
        <begin position="12"/>
        <end position="28"/>
    </location>
</feature>
<keyword evidence="10" id="KW-1185">Reference proteome</keyword>
<comment type="caution">
    <text evidence="9">The sequence shown here is derived from an EMBL/GenBank/DDBJ whole genome shotgun (WGS) entry which is preliminary data.</text>
</comment>
<evidence type="ECO:0000256" key="4">
    <source>
        <dbReference type="ARBA" id="ARBA00022475"/>
    </source>
</evidence>
<feature type="transmembrane region" description="Helical" evidence="8">
    <location>
        <begin position="177"/>
        <end position="200"/>
    </location>
</feature>
<evidence type="ECO:0000256" key="6">
    <source>
        <dbReference type="ARBA" id="ARBA00022989"/>
    </source>
</evidence>
<evidence type="ECO:0000313" key="9">
    <source>
        <dbReference type="EMBL" id="MET3750028.1"/>
    </source>
</evidence>
<accession>A0ABV2M3M0</accession>
<dbReference type="RefSeq" id="WP_257464374.1">
    <property type="nucleotide sequence ID" value="NZ_JANJZT010000007.1"/>
</dbReference>
<name>A0ABV2M3M0_9FIRM</name>
<evidence type="ECO:0000256" key="7">
    <source>
        <dbReference type="ARBA" id="ARBA00023136"/>
    </source>
</evidence>
<gene>
    <name evidence="9" type="ORF">ABID24_001263</name>
</gene>
<evidence type="ECO:0000313" key="10">
    <source>
        <dbReference type="Proteomes" id="UP001549106"/>
    </source>
</evidence>
<keyword evidence="3" id="KW-0813">Transport</keyword>
<sequence length="384" mass="42817">MEFKKENMKNCMYLILFTVLLYVGLQNLDVVLDFLMRIVGLFFPFLVGCGIAFVLNVPMQFIERNVFGRGKWKNTKLVRKIARPVSLVLAILVAAFVIFIVGNVVVPELGRTVMGLGRNIERGITNITIWIDENFKQDSAIAEWANSLEIEPQKMLDSVMTGLQRGVNNILSSTVTVTLGIVNTAMNFGIGFVFACYVLLQKEKLMVQIKKALYALFPKKAVKYVLHVCSLANDIFSGFVTGQCIEAVILGTMFFVTMTIFRFPYAMLVGVLIAFTALIPVFGAFIGCAVSFILIFLISPVQALLFLILFFVLQQIEGNLIYPHVVGGSVGLPSVWVLMAVTIGGSLMGVVGMLIFIPLVSVLYALFREWMYKRLKSRNIQIKD</sequence>
<proteinExistence type="inferred from homology"/>
<evidence type="ECO:0000256" key="8">
    <source>
        <dbReference type="SAM" id="Phobius"/>
    </source>
</evidence>
<dbReference type="InterPro" id="IPR002549">
    <property type="entry name" value="AI-2E-like"/>
</dbReference>
<evidence type="ECO:0000256" key="1">
    <source>
        <dbReference type="ARBA" id="ARBA00004651"/>
    </source>
</evidence>
<keyword evidence="6 8" id="KW-1133">Transmembrane helix</keyword>
<dbReference type="Pfam" id="PF01594">
    <property type="entry name" value="AI-2E_transport"/>
    <property type="match status" value="1"/>
</dbReference>
<comment type="subcellular location">
    <subcellularLocation>
        <location evidence="1">Cell membrane</location>
        <topology evidence="1">Multi-pass membrane protein</topology>
    </subcellularLocation>
</comment>